<dbReference type="GO" id="GO:0016747">
    <property type="term" value="F:acyltransferase activity, transferring groups other than amino-acyl groups"/>
    <property type="evidence" value="ECO:0007669"/>
    <property type="project" value="InterPro"/>
</dbReference>
<name>A0A076G6D4_9CAUD</name>
<dbReference type="PROSITE" id="PS51186">
    <property type="entry name" value="GNAT"/>
    <property type="match status" value="1"/>
</dbReference>
<dbReference type="InterPro" id="IPR016181">
    <property type="entry name" value="Acyl_CoA_acyltransferase"/>
</dbReference>
<dbReference type="Gene3D" id="3.40.630.30">
    <property type="match status" value="1"/>
</dbReference>
<organism evidence="2 3">
    <name type="scientific">Vibrio phage ICP2_2011_A</name>
    <dbReference type="NCBI Taxonomy" id="1529057"/>
    <lineage>
        <taxon>Viruses</taxon>
        <taxon>Duplodnaviria</taxon>
        <taxon>Heunggongvirae</taxon>
        <taxon>Uroviricota</taxon>
        <taxon>Caudoviricetes</taxon>
        <taxon>Zobellviridae</taxon>
        <taxon>Icepovirus</taxon>
        <taxon>Icepovirus bengalense</taxon>
    </lineage>
</organism>
<evidence type="ECO:0000259" key="1">
    <source>
        <dbReference type="PROSITE" id="PS51186"/>
    </source>
</evidence>
<feature type="domain" description="N-acetyltransferase" evidence="1">
    <location>
        <begin position="1"/>
        <end position="150"/>
    </location>
</feature>
<protein>
    <recommendedName>
        <fullName evidence="1">N-acetyltransferase domain-containing protein</fullName>
    </recommendedName>
</protein>
<evidence type="ECO:0000313" key="3">
    <source>
        <dbReference type="Proteomes" id="UP000028661"/>
    </source>
</evidence>
<dbReference type="EMBL" id="KM224878">
    <property type="protein sequence ID" value="AII27052.1"/>
    <property type="molecule type" value="Genomic_DNA"/>
</dbReference>
<proteinExistence type="predicted"/>
<dbReference type="Proteomes" id="UP000028661">
    <property type="component" value="Segment"/>
</dbReference>
<reference evidence="3" key="1">
    <citation type="journal article" date="2014" name="Elife">
        <title>Evolutionary consequences of intra-patient phage predation on microbial populations.</title>
        <authorList>
            <person name="Seed K.D."/>
            <person name="Yen M."/>
            <person name="Shapiro B.J."/>
            <person name="Hilaire I.J."/>
            <person name="Charles R.C."/>
            <person name="Teng J.E."/>
            <person name="Ivers L.C."/>
            <person name="Boncy J."/>
            <person name="Harris J.B."/>
            <person name="Camilli A."/>
        </authorList>
    </citation>
    <scope>NUCLEOTIDE SEQUENCE [LARGE SCALE GENOMIC DNA]</scope>
</reference>
<dbReference type="Pfam" id="PF00583">
    <property type="entry name" value="Acetyltransf_1"/>
    <property type="match status" value="1"/>
</dbReference>
<sequence length="150" mass="17064">MINIYMDSKPEVLEELYISGLFEDNFLEADPRSTKSVFELNLESCYNLLAAGMMKIIVVRDEETPIGYLIYNVVPKDLFTKECVASTICLYLKPEYRGGTVFKRMLDFAESSAHRYGATVLHIGLTPTTASLERFGYHVDNIVYSKLLEV</sequence>
<evidence type="ECO:0000313" key="2">
    <source>
        <dbReference type="EMBL" id="AII27052.1"/>
    </source>
</evidence>
<dbReference type="InterPro" id="IPR000182">
    <property type="entry name" value="GNAT_dom"/>
</dbReference>
<accession>A0A076G6D4</accession>
<dbReference type="SUPFAM" id="SSF55729">
    <property type="entry name" value="Acyl-CoA N-acyltransferases (Nat)"/>
    <property type="match status" value="1"/>
</dbReference>
<gene>
    <name evidence="2" type="ORF">ICP22011A_008</name>
</gene>